<protein>
    <submittedName>
        <fullName evidence="3">TRAP transporter solute receptor, TAXI family</fullName>
    </submittedName>
</protein>
<comment type="caution">
    <text evidence="3">The sequence shown here is derived from an EMBL/GenBank/DDBJ whole genome shotgun (WGS) entry which is preliminary data.</text>
</comment>
<evidence type="ECO:0000313" key="4">
    <source>
        <dbReference type="Proteomes" id="UP000016491"/>
    </source>
</evidence>
<feature type="chain" id="PRO_5044771362" evidence="2">
    <location>
        <begin position="28"/>
        <end position="361"/>
    </location>
</feature>
<organism evidence="3 4">
    <name type="scientific">[Clostridium] symbiosum ATCC 14940</name>
    <dbReference type="NCBI Taxonomy" id="411472"/>
    <lineage>
        <taxon>Bacteria</taxon>
        <taxon>Bacillati</taxon>
        <taxon>Bacillota</taxon>
        <taxon>Clostridia</taxon>
        <taxon>Lachnospirales</taxon>
        <taxon>Lachnospiraceae</taxon>
        <taxon>Otoolea</taxon>
    </lineage>
</organism>
<reference evidence="3 4" key="1">
    <citation type="submission" date="2013-07" db="EMBL/GenBank/DDBJ databases">
        <authorList>
            <person name="Weinstock G."/>
            <person name="Sodergren E."/>
            <person name="Wylie T."/>
            <person name="Fulton L."/>
            <person name="Fulton R."/>
            <person name="Fronick C."/>
            <person name="O'Laughlin M."/>
            <person name="Godfrey J."/>
            <person name="Miner T."/>
            <person name="Herter B."/>
            <person name="Appelbaum E."/>
            <person name="Cordes M."/>
            <person name="Lek S."/>
            <person name="Wollam A."/>
            <person name="Pepin K.H."/>
            <person name="Palsikar V.B."/>
            <person name="Mitreva M."/>
            <person name="Wilson R.K."/>
        </authorList>
    </citation>
    <scope>NUCLEOTIDE SEQUENCE [LARGE SCALE GENOMIC DNA]</scope>
    <source>
        <strain evidence="3 4">ATCC 14940</strain>
    </source>
</reference>
<feature type="region of interest" description="Disordered" evidence="1">
    <location>
        <begin position="31"/>
        <end position="67"/>
    </location>
</feature>
<dbReference type="SUPFAM" id="SSF53850">
    <property type="entry name" value="Periplasmic binding protein-like II"/>
    <property type="match status" value="1"/>
</dbReference>
<evidence type="ECO:0000256" key="2">
    <source>
        <dbReference type="SAM" id="SignalP"/>
    </source>
</evidence>
<evidence type="ECO:0000313" key="3">
    <source>
        <dbReference type="EMBL" id="ERI80120.1"/>
    </source>
</evidence>
<name>A0ABC9U335_CLOSY</name>
<sequence length="361" mass="38265">MKEGKEMKKSMKKLVVMGLCAAVTAAALTGCSSGSGSSAKAPESQSAQGEDAGQKEDAGQEGSARETVNINFPTAATTGALYPLGAAITNVWNTQLGYVKATSQASGGGVDNLNLLADKEAQVSIAISSNCYESYTGTGTFDGRKNENFRVIAGLYYNPNQVVVTADSQINTLADVKGKHFASGAVGSSTEGESRNHFTAAGLTYPDDIKIENIGFTEAVDMMRNKQLDGAWIMAGLGNSAVTEAASTANAKILSIDDEVIAKLQEQYPWYAKFTIPAGTYSGQDSDIQTTAIKMVMFTTAELDEDTVYDLTKTFWENVDKMAESNSVLKGLKAEDAVKDIADLPLHDGAARYYKEIGAIK</sequence>
<keyword evidence="3" id="KW-0675">Receptor</keyword>
<dbReference type="Proteomes" id="UP000016491">
    <property type="component" value="Unassembled WGS sequence"/>
</dbReference>
<feature type="signal peptide" evidence="2">
    <location>
        <begin position="1"/>
        <end position="27"/>
    </location>
</feature>
<dbReference type="CDD" id="cd13520">
    <property type="entry name" value="PBP2_TAXI_TRAP"/>
    <property type="match status" value="1"/>
</dbReference>
<dbReference type="InterPro" id="IPR011852">
    <property type="entry name" value="TRAP_TAXI"/>
</dbReference>
<proteinExistence type="predicted"/>
<dbReference type="PROSITE" id="PS51257">
    <property type="entry name" value="PROKAR_LIPOPROTEIN"/>
    <property type="match status" value="1"/>
</dbReference>
<dbReference type="PANTHER" id="PTHR42941">
    <property type="entry name" value="SLL1037 PROTEIN"/>
    <property type="match status" value="1"/>
</dbReference>
<gene>
    <name evidence="3" type="ORF">CLOSYM_00469</name>
</gene>
<dbReference type="NCBIfam" id="TIGR02122">
    <property type="entry name" value="TRAP_TAXI"/>
    <property type="match status" value="1"/>
</dbReference>
<feature type="compositionally biased region" description="Low complexity" evidence="1">
    <location>
        <begin position="31"/>
        <end position="41"/>
    </location>
</feature>
<dbReference type="Gene3D" id="3.40.190.10">
    <property type="entry name" value="Periplasmic binding protein-like II"/>
    <property type="match status" value="2"/>
</dbReference>
<dbReference type="PANTHER" id="PTHR42941:SF1">
    <property type="entry name" value="SLL1037 PROTEIN"/>
    <property type="match status" value="1"/>
</dbReference>
<dbReference type="Pfam" id="PF16868">
    <property type="entry name" value="NMT1_3"/>
    <property type="match status" value="1"/>
</dbReference>
<keyword evidence="2" id="KW-0732">Signal</keyword>
<dbReference type="EMBL" id="AWSU01000037">
    <property type="protein sequence ID" value="ERI80120.1"/>
    <property type="molecule type" value="Genomic_DNA"/>
</dbReference>
<accession>A0ABC9U335</accession>
<dbReference type="AlphaFoldDB" id="A0ABC9U335"/>
<evidence type="ECO:0000256" key="1">
    <source>
        <dbReference type="SAM" id="MobiDB-lite"/>
    </source>
</evidence>